<gene>
    <name evidence="2" type="ORF">CC1G_00763</name>
</gene>
<dbReference type="HOGENOM" id="CLU_012231_0_0_1"/>
<sequence>MAQAVFEEGPLEQYLRDAGEVHELLMPGISQSIIEDIDIHRHLYAFDSLHETGEGEEEMEWRPHCLIVGLNLLETFLSSTRPTHAPNPFVERFKYTIISSSLLSTSLSSSHQPATRSSIGSIPGNLKDDSLSIPPSSPSSSTTPHPNSSNHQPPPHYAYFSLAALAAALLLSFERRWLATLSLGGLSFLAYNLLATSETPSYDFTPTINALDDLVEANRIWESTVQDSIQTLEKEEATLLRSPTSAPSPSSNALRVAVHSALQTTRTQCDNVRQLFSALTCPSELSQLSEMYAPPSPVKSPLLLPNEGLTPARPYSYPSRHQFSPPPVASSPENKRATWSGSSSYTGLTSPVMSRRREKHRSNLSVLFQGSPTPSSASASTPITPFQTSPGPSLAQIAEDLHHQDSEEQNNGGGILLFQDDTESPVFGSAALDLQKQRKAEGYGTFELSPPAIPRSPPLSRSPNRLGRYSTFTSSSAPTTTFSSSRFTTFSSPAHHPSHRHPLSLYALNQALLSALSSRRYTCSHLLALRFNEEDGSSEEGREYWENVKSVVELLTTTFADESARLAEALEEVERQHLRDANPTPDISGEFEINRRRAAQHNRVGSGGSVSGLGLGIGHSPLTEGVLGYGVGGKRRTPSYDRVSFAPMPSHLSRFAAHVAAISTALEDAREQLEECVAALKEENGIPVAGSSSSPRSRLSSGSSSGPVPIPGLRNKRSHTEMLHPEDAREERVEEEHRALQAYERLRRELGLALRECERGRQKLVDLVNPPPPPPEDEDIDVPPFPLTQQPTPPLDSTEGEGDESLGRVSTTSTFGDEDDDSEELGPSAAAVDDLTSHLLNSSEMYPLMGPEKVYEADTSTDVGAFTRERSKLSREERIKRVRERREKAGGGRSSLSGLQSNDAGGDEEGQVGGGRNEKWGPGGEVVQELKDVIWKVSERRRKMLESHLAMVQSHVQGGLPVGVVDVGAGEGAGVGGLDIQQPRPLPASFS</sequence>
<proteinExistence type="predicted"/>
<dbReference type="AlphaFoldDB" id="A8N9E9"/>
<evidence type="ECO:0000313" key="2">
    <source>
        <dbReference type="EMBL" id="EAU90379.2"/>
    </source>
</evidence>
<feature type="compositionally biased region" description="Basic and acidic residues" evidence="1">
    <location>
        <begin position="718"/>
        <end position="735"/>
    </location>
</feature>
<feature type="compositionally biased region" description="Low complexity" evidence="1">
    <location>
        <begin position="371"/>
        <end position="385"/>
    </location>
</feature>
<feature type="region of interest" description="Disordered" evidence="1">
    <location>
        <begin position="764"/>
        <end position="836"/>
    </location>
</feature>
<organism evidence="2 3">
    <name type="scientific">Coprinopsis cinerea (strain Okayama-7 / 130 / ATCC MYA-4618 / FGSC 9003)</name>
    <name type="common">Inky cap fungus</name>
    <name type="synonym">Hormographiella aspergillata</name>
    <dbReference type="NCBI Taxonomy" id="240176"/>
    <lineage>
        <taxon>Eukaryota</taxon>
        <taxon>Fungi</taxon>
        <taxon>Dikarya</taxon>
        <taxon>Basidiomycota</taxon>
        <taxon>Agaricomycotina</taxon>
        <taxon>Agaricomycetes</taxon>
        <taxon>Agaricomycetidae</taxon>
        <taxon>Agaricales</taxon>
        <taxon>Agaricineae</taxon>
        <taxon>Psathyrellaceae</taxon>
        <taxon>Coprinopsis</taxon>
    </lineage>
</organism>
<protein>
    <submittedName>
        <fullName evidence="2">Uncharacterized protein</fullName>
    </submittedName>
</protein>
<evidence type="ECO:0000313" key="3">
    <source>
        <dbReference type="Proteomes" id="UP000001861"/>
    </source>
</evidence>
<evidence type="ECO:0000256" key="1">
    <source>
        <dbReference type="SAM" id="MobiDB-lite"/>
    </source>
</evidence>
<accession>A8N9E9</accession>
<dbReference type="RefSeq" id="XP_001831216.2">
    <property type="nucleotide sequence ID" value="XM_001831164.2"/>
</dbReference>
<dbReference type="KEGG" id="cci:CC1G_00763"/>
<feature type="region of interest" description="Disordered" evidence="1">
    <location>
        <begin position="857"/>
        <end position="924"/>
    </location>
</feature>
<dbReference type="OrthoDB" id="21151at2759"/>
<dbReference type="EMBL" id="AACS02000007">
    <property type="protein sequence ID" value="EAU90379.2"/>
    <property type="molecule type" value="Genomic_DNA"/>
</dbReference>
<feature type="compositionally biased region" description="Low complexity" evidence="1">
    <location>
        <begin position="138"/>
        <end position="151"/>
    </location>
</feature>
<feature type="compositionally biased region" description="Polar residues" evidence="1">
    <location>
        <begin position="337"/>
        <end position="352"/>
    </location>
</feature>
<dbReference type="VEuPathDB" id="FungiDB:CC1G_00763"/>
<comment type="caution">
    <text evidence="2">The sequence shown here is derived from an EMBL/GenBank/DDBJ whole genome shotgun (WGS) entry which is preliminary data.</text>
</comment>
<dbReference type="InParanoid" id="A8N9E9"/>
<feature type="region of interest" description="Disordered" evidence="1">
    <location>
        <begin position="313"/>
        <end position="393"/>
    </location>
</feature>
<feature type="compositionally biased region" description="Basic and acidic residues" evidence="1">
    <location>
        <begin position="867"/>
        <end position="890"/>
    </location>
</feature>
<dbReference type="OMA" id="QISEMYA"/>
<dbReference type="eggNOG" id="ENOG502SKF2">
    <property type="taxonomic scope" value="Eukaryota"/>
</dbReference>
<feature type="region of interest" description="Disordered" evidence="1">
    <location>
        <begin position="686"/>
        <end position="735"/>
    </location>
</feature>
<dbReference type="GeneID" id="6007680"/>
<reference evidence="2 3" key="1">
    <citation type="journal article" date="2010" name="Proc. Natl. Acad. Sci. U.S.A.">
        <title>Insights into evolution of multicellular fungi from the assembled chromosomes of the mushroom Coprinopsis cinerea (Coprinus cinereus).</title>
        <authorList>
            <person name="Stajich J.E."/>
            <person name="Wilke S.K."/>
            <person name="Ahren D."/>
            <person name="Au C.H."/>
            <person name="Birren B.W."/>
            <person name="Borodovsky M."/>
            <person name="Burns C."/>
            <person name="Canback B."/>
            <person name="Casselton L.A."/>
            <person name="Cheng C.K."/>
            <person name="Deng J."/>
            <person name="Dietrich F.S."/>
            <person name="Fargo D.C."/>
            <person name="Farman M.L."/>
            <person name="Gathman A.C."/>
            <person name="Goldberg J."/>
            <person name="Guigo R."/>
            <person name="Hoegger P.J."/>
            <person name="Hooker J.B."/>
            <person name="Huggins A."/>
            <person name="James T.Y."/>
            <person name="Kamada T."/>
            <person name="Kilaru S."/>
            <person name="Kodira C."/>
            <person name="Kues U."/>
            <person name="Kupfer D."/>
            <person name="Kwan H.S."/>
            <person name="Lomsadze A."/>
            <person name="Li W."/>
            <person name="Lilly W.W."/>
            <person name="Ma L.J."/>
            <person name="Mackey A.J."/>
            <person name="Manning G."/>
            <person name="Martin F."/>
            <person name="Muraguchi H."/>
            <person name="Natvig D.O."/>
            <person name="Palmerini H."/>
            <person name="Ramesh M.A."/>
            <person name="Rehmeyer C.J."/>
            <person name="Roe B.A."/>
            <person name="Shenoy N."/>
            <person name="Stanke M."/>
            <person name="Ter-Hovhannisyan V."/>
            <person name="Tunlid A."/>
            <person name="Velagapudi R."/>
            <person name="Vision T.J."/>
            <person name="Zeng Q."/>
            <person name="Zolan M.E."/>
            <person name="Pukkila P.J."/>
        </authorList>
    </citation>
    <scope>NUCLEOTIDE SEQUENCE [LARGE SCALE GENOMIC DNA]</scope>
    <source>
        <strain evidence="3">Okayama-7 / 130 / ATCC MYA-4618 / FGSC 9003</strain>
    </source>
</reference>
<feature type="region of interest" description="Disordered" evidence="1">
    <location>
        <begin position="445"/>
        <end position="464"/>
    </location>
</feature>
<dbReference type="Proteomes" id="UP000001861">
    <property type="component" value="Unassembled WGS sequence"/>
</dbReference>
<feature type="compositionally biased region" description="Pro residues" evidence="1">
    <location>
        <begin position="783"/>
        <end position="794"/>
    </location>
</feature>
<name>A8N9E9_COPC7</name>
<feature type="compositionally biased region" description="Low complexity" evidence="1">
    <location>
        <begin position="686"/>
        <end position="713"/>
    </location>
</feature>
<keyword evidence="3" id="KW-1185">Reference proteome</keyword>
<feature type="region of interest" description="Disordered" evidence="1">
    <location>
        <begin position="130"/>
        <end position="152"/>
    </location>
</feature>